<protein>
    <recommendedName>
        <fullName evidence="3">protein O-GlcNAc transferase</fullName>
        <ecNumber evidence="3">2.4.1.255</ecNumber>
    </recommendedName>
</protein>
<dbReference type="Gene3D" id="1.25.40.10">
    <property type="entry name" value="Tetratricopeptide repeat domain"/>
    <property type="match status" value="1"/>
</dbReference>
<dbReference type="GO" id="GO:0097363">
    <property type="term" value="F:protein O-acetylglucosaminyltransferase activity"/>
    <property type="evidence" value="ECO:0007669"/>
    <property type="project" value="UniProtKB-EC"/>
</dbReference>
<dbReference type="EC" id="2.4.1.255" evidence="3"/>
<evidence type="ECO:0000313" key="10">
    <source>
        <dbReference type="EMBL" id="MBR7781163.1"/>
    </source>
</evidence>
<dbReference type="PANTHER" id="PTHR44835:SF1">
    <property type="entry name" value="PROTEIN O-GLCNAC TRANSFERASE"/>
    <property type="match status" value="1"/>
</dbReference>
<evidence type="ECO:0000256" key="4">
    <source>
        <dbReference type="ARBA" id="ARBA00022676"/>
    </source>
</evidence>
<dbReference type="Gene3D" id="3.40.50.2000">
    <property type="entry name" value="Glycogen Phosphorylase B"/>
    <property type="match status" value="1"/>
</dbReference>
<feature type="domain" description="O-GlcNAc transferase C-terminal" evidence="9">
    <location>
        <begin position="297"/>
        <end position="451"/>
    </location>
</feature>
<evidence type="ECO:0000256" key="2">
    <source>
        <dbReference type="ARBA" id="ARBA00005386"/>
    </source>
</evidence>
<keyword evidence="7 8" id="KW-0802">TPR repeat</keyword>
<dbReference type="PANTHER" id="PTHR44835">
    <property type="entry name" value="UDP-N-ACETYLGLUCOSAMINE--PEPTIDE N-ACETYLGLUCOSAMINYLTRANSFERASE SPINDLY-RELATED"/>
    <property type="match status" value="1"/>
</dbReference>
<dbReference type="Gene3D" id="3.40.50.11380">
    <property type="match status" value="1"/>
</dbReference>
<dbReference type="EMBL" id="JAGSPN010000001">
    <property type="protein sequence ID" value="MBR7781163.1"/>
    <property type="molecule type" value="Genomic_DNA"/>
</dbReference>
<evidence type="ECO:0000256" key="5">
    <source>
        <dbReference type="ARBA" id="ARBA00022679"/>
    </source>
</evidence>
<comment type="pathway">
    <text evidence="1">Protein modification; protein glycosylation.</text>
</comment>
<evidence type="ECO:0000259" key="9">
    <source>
        <dbReference type="Pfam" id="PF13844"/>
    </source>
</evidence>
<accession>A0A941I6S4</accession>
<dbReference type="SUPFAM" id="SSF53756">
    <property type="entry name" value="UDP-Glycosyltransferase/glycogen phosphorylase"/>
    <property type="match status" value="1"/>
</dbReference>
<keyword evidence="11" id="KW-1185">Reference proteome</keyword>
<proteinExistence type="inferred from homology"/>
<dbReference type="Pfam" id="PF13181">
    <property type="entry name" value="TPR_8"/>
    <property type="match status" value="1"/>
</dbReference>
<dbReference type="InterPro" id="IPR011990">
    <property type="entry name" value="TPR-like_helical_dom_sf"/>
</dbReference>
<evidence type="ECO:0000256" key="1">
    <source>
        <dbReference type="ARBA" id="ARBA00004922"/>
    </source>
</evidence>
<dbReference type="Pfam" id="PF13432">
    <property type="entry name" value="TPR_16"/>
    <property type="match status" value="1"/>
</dbReference>
<dbReference type="Pfam" id="PF13844">
    <property type="entry name" value="Glyco_transf_41"/>
    <property type="match status" value="2"/>
</dbReference>
<dbReference type="InterPro" id="IPR051939">
    <property type="entry name" value="Glycosyltr_41/O-GlcNAc_trsf"/>
</dbReference>
<reference evidence="10" key="1">
    <citation type="submission" date="2021-04" db="EMBL/GenBank/DDBJ databases">
        <title>novel species isolated from subtropical streams in China.</title>
        <authorList>
            <person name="Lu H."/>
        </authorList>
    </citation>
    <scope>NUCLEOTIDE SEQUENCE</scope>
    <source>
        <strain evidence="10">LFS511W</strain>
    </source>
</reference>
<keyword evidence="4" id="KW-0328">Glycosyltransferase</keyword>
<feature type="repeat" description="TPR" evidence="8">
    <location>
        <begin position="83"/>
        <end position="116"/>
    </location>
</feature>
<name>A0A941I6S4_9BURK</name>
<dbReference type="InterPro" id="IPR019734">
    <property type="entry name" value="TPR_rpt"/>
</dbReference>
<evidence type="ECO:0000256" key="8">
    <source>
        <dbReference type="PROSITE-ProRule" id="PRU00339"/>
    </source>
</evidence>
<feature type="domain" description="O-GlcNAc transferase C-terminal" evidence="9">
    <location>
        <begin position="474"/>
        <end position="638"/>
    </location>
</feature>
<evidence type="ECO:0000256" key="6">
    <source>
        <dbReference type="ARBA" id="ARBA00022737"/>
    </source>
</evidence>
<evidence type="ECO:0000313" key="11">
    <source>
        <dbReference type="Proteomes" id="UP000680067"/>
    </source>
</evidence>
<evidence type="ECO:0000256" key="7">
    <source>
        <dbReference type="ARBA" id="ARBA00022803"/>
    </source>
</evidence>
<dbReference type="PROSITE" id="PS50293">
    <property type="entry name" value="TPR_REGION"/>
    <property type="match status" value="1"/>
</dbReference>
<dbReference type="SMART" id="SM00028">
    <property type="entry name" value="TPR"/>
    <property type="match status" value="6"/>
</dbReference>
<keyword evidence="5" id="KW-0808">Transferase</keyword>
<keyword evidence="6" id="KW-0677">Repeat</keyword>
<comment type="similarity">
    <text evidence="2">Belongs to the glycosyltransferase 41 family. O-GlcNAc transferase subfamily.</text>
</comment>
<dbReference type="InterPro" id="IPR029489">
    <property type="entry name" value="OGT/SEC/SPY_C"/>
</dbReference>
<gene>
    <name evidence="10" type="ORF">KDM89_03330</name>
</gene>
<dbReference type="Pfam" id="PF13414">
    <property type="entry name" value="TPR_11"/>
    <property type="match status" value="1"/>
</dbReference>
<dbReference type="PROSITE" id="PS50005">
    <property type="entry name" value="TPR"/>
    <property type="match status" value="2"/>
</dbReference>
<dbReference type="SUPFAM" id="SSF48452">
    <property type="entry name" value="TPR-like"/>
    <property type="match status" value="1"/>
</dbReference>
<dbReference type="Proteomes" id="UP000680067">
    <property type="component" value="Unassembled WGS sequence"/>
</dbReference>
<feature type="repeat" description="TPR" evidence="8">
    <location>
        <begin position="151"/>
        <end position="184"/>
    </location>
</feature>
<evidence type="ECO:0000256" key="3">
    <source>
        <dbReference type="ARBA" id="ARBA00011970"/>
    </source>
</evidence>
<organism evidence="10 11">
    <name type="scientific">Undibacterium luofuense</name>
    <dbReference type="NCBI Taxonomy" id="2828733"/>
    <lineage>
        <taxon>Bacteria</taxon>
        <taxon>Pseudomonadati</taxon>
        <taxon>Pseudomonadota</taxon>
        <taxon>Betaproteobacteria</taxon>
        <taxon>Burkholderiales</taxon>
        <taxon>Oxalobacteraceae</taxon>
        <taxon>Undibacterium</taxon>
    </lineage>
</organism>
<comment type="caution">
    <text evidence="10">The sequence shown here is derived from an EMBL/GenBank/DDBJ whole genome shotgun (WGS) entry which is preliminary data.</text>
</comment>
<dbReference type="AlphaFoldDB" id="A0A941I6S4"/>
<sequence>MSIIARFSAKLQKLMNRRLEVLIARQHAESKDESDTSNGSLLAVKIHQAELLIASGHDKESAGDFAGAFECYLQADRLAPEFQKVALNLGNSFLHQGNLNAASEQYKRAVRLDPAYAAAHFNLGNVRDMLNQKSDAEISYLEAIRHKPDFADAYVGLGNVQSDTGRKDAAIISYRKALELIPDYHNVRCNIALALRELGDREAAVAEYELILERDNEFLEAYGNLAVVYRELGLLNKAMDICRGYLHRNPHSAMMATLLLFCMAHSEKVSPVELFDAHRRLGLQMESPFSDTWKRALRQPASGRVMRIGFVSADFFRHAVMQFLEPLLDQLQADQDIEVFIYYNNVVADEVNQRLREKYRRWFDVVSISDEEFATKIESDEIDVLVDLSGHTSGHRLPVFARRPAPVQISWLGYPGTTGMHSMDYFLCDPFFVDDSLKKQFTEKFARLPITTTFSPVPYADPVKDLPAKGGGILTFGSFNRIEKLSDHVLMLWAEVLKAIPGSRLILAGLPEKMDTSKFAELFKSSGISADRIEFHHRMDMGKYLELHQRVDVCLDTFPYTGGTTTNHALWMGVPTLTLVGTTAPGRQSYANMRHVGLGDEFYASSHEEFIRKAVVLSTRLDWLSELRKTLRSKFEESLFCRPDIVAASLKHAFVYMMERWTNEQTPEHFSVQWDGTKFCTIQDKSDKEVKDES</sequence>